<dbReference type="PANTHER" id="PTHR47165:SF4">
    <property type="entry name" value="OS03G0429900 PROTEIN"/>
    <property type="match status" value="1"/>
</dbReference>
<dbReference type="GO" id="GO:0003677">
    <property type="term" value="F:DNA binding"/>
    <property type="evidence" value="ECO:0007669"/>
    <property type="project" value="UniProtKB-KW"/>
</dbReference>
<organism evidence="8 11">
    <name type="scientific">Arabidopsis suecica</name>
    <name type="common">Swedish thale-cress</name>
    <name type="synonym">Cardaminopsis suecica</name>
    <dbReference type="NCBI Taxonomy" id="45249"/>
    <lineage>
        <taxon>Eukaryota</taxon>
        <taxon>Viridiplantae</taxon>
        <taxon>Streptophyta</taxon>
        <taxon>Embryophyta</taxon>
        <taxon>Tracheophyta</taxon>
        <taxon>Spermatophyta</taxon>
        <taxon>Magnoliopsida</taxon>
        <taxon>eudicotyledons</taxon>
        <taxon>Gunneridae</taxon>
        <taxon>Pentapetalae</taxon>
        <taxon>rosids</taxon>
        <taxon>malvids</taxon>
        <taxon>Brassicales</taxon>
        <taxon>Brassicaceae</taxon>
        <taxon>Camelineae</taxon>
        <taxon>Arabidopsis</taxon>
    </lineage>
</organism>
<dbReference type="Proteomes" id="UP000694251">
    <property type="component" value="Chromosome 10"/>
</dbReference>
<keyword evidence="11" id="KW-1185">Reference proteome</keyword>
<dbReference type="Proteomes" id="UP000694251">
    <property type="component" value="Chromosome 8"/>
</dbReference>
<evidence type="ECO:0000256" key="4">
    <source>
        <dbReference type="SAM" id="MobiDB-lite"/>
    </source>
</evidence>
<dbReference type="InterPro" id="IPR003871">
    <property type="entry name" value="RFA1B/D_OB_1st"/>
</dbReference>
<feature type="compositionally biased region" description="Polar residues" evidence="4">
    <location>
        <begin position="470"/>
        <end position="487"/>
    </location>
</feature>
<dbReference type="EMBL" id="JAEFBJ010000010">
    <property type="protein sequence ID" value="KAG7565194.1"/>
    <property type="molecule type" value="Genomic_DNA"/>
</dbReference>
<feature type="domain" description="Replication protein A OB" evidence="7">
    <location>
        <begin position="133"/>
        <end position="219"/>
    </location>
</feature>
<evidence type="ECO:0000313" key="11">
    <source>
        <dbReference type="Proteomes" id="UP000694251"/>
    </source>
</evidence>
<dbReference type="AlphaFoldDB" id="A0A8T1Y885"/>
<dbReference type="CDD" id="cd04476">
    <property type="entry name" value="RPA1_DBD_C"/>
    <property type="match status" value="1"/>
</dbReference>
<keyword evidence="3" id="KW-0238">DNA-binding</keyword>
<evidence type="ECO:0000259" key="5">
    <source>
        <dbReference type="Pfam" id="PF02721"/>
    </source>
</evidence>
<dbReference type="CDD" id="cd04480">
    <property type="entry name" value="RPA1_DBD_A_like"/>
    <property type="match status" value="1"/>
</dbReference>
<name>A0A8T1Y885_ARASU</name>
<comment type="caution">
    <text evidence="8">The sequence shown here is derived from an EMBL/GenBank/DDBJ whole genome shotgun (WGS) entry which is preliminary data.</text>
</comment>
<dbReference type="EMBL" id="JAEFBJ010000008">
    <property type="protein sequence ID" value="KAG7583451.1"/>
    <property type="molecule type" value="Genomic_DNA"/>
</dbReference>
<dbReference type="CDD" id="cd04481">
    <property type="entry name" value="RPA1_DBD_B_like"/>
    <property type="match status" value="1"/>
</dbReference>
<evidence type="ECO:0000259" key="6">
    <source>
        <dbReference type="Pfam" id="PF08646"/>
    </source>
</evidence>
<feature type="domain" description="Replication protein A 70 kDa DNA-binding subunit B/D first OB fold" evidence="5">
    <location>
        <begin position="7"/>
        <end position="108"/>
    </location>
</feature>
<dbReference type="InterPro" id="IPR031657">
    <property type="entry name" value="REPA_OB_2"/>
</dbReference>
<dbReference type="Pfam" id="PF02721">
    <property type="entry name" value="DUF223"/>
    <property type="match status" value="1"/>
</dbReference>
<protein>
    <submittedName>
        <fullName evidence="8">Nucleic acid-binding OB-fold</fullName>
    </submittedName>
</protein>
<dbReference type="Pfam" id="PF08646">
    <property type="entry name" value="Rep_fac-A_C"/>
    <property type="match status" value="1"/>
</dbReference>
<dbReference type="Pfam" id="PF16900">
    <property type="entry name" value="REPA_OB_2"/>
    <property type="match status" value="1"/>
</dbReference>
<keyword evidence="2" id="KW-0862">Zinc</keyword>
<dbReference type="OrthoDB" id="1040769at2759"/>
<evidence type="ECO:0000259" key="7">
    <source>
        <dbReference type="Pfam" id="PF16900"/>
    </source>
</evidence>
<evidence type="ECO:0000313" key="9">
    <source>
        <dbReference type="EMBL" id="KAG7565194.1"/>
    </source>
</evidence>
<keyword evidence="1" id="KW-0479">Metal-binding</keyword>
<dbReference type="GO" id="GO:0046872">
    <property type="term" value="F:metal ion binding"/>
    <property type="evidence" value="ECO:0007669"/>
    <property type="project" value="UniProtKB-KW"/>
</dbReference>
<evidence type="ECO:0000256" key="2">
    <source>
        <dbReference type="ARBA" id="ARBA00022833"/>
    </source>
</evidence>
<dbReference type="InterPro" id="IPR013955">
    <property type="entry name" value="Rep_factor-A_C"/>
</dbReference>
<feature type="domain" description="Replication factor A C-terminal" evidence="6">
    <location>
        <begin position="291"/>
        <end position="425"/>
    </location>
</feature>
<reference evidence="8 11" key="1">
    <citation type="submission" date="2020-12" db="EMBL/GenBank/DDBJ databases">
        <title>Concerted genomic and epigenomic changes stabilize Arabidopsis allopolyploids.</title>
        <authorList>
            <person name="Chen Z."/>
        </authorList>
    </citation>
    <scope>NUCLEOTIDE SEQUENCE [LARGE SCALE GENOMIC DNA]</scope>
    <source>
        <strain evidence="8">As9502</strain>
        <tissue evidence="8">Leaf</tissue>
    </source>
</reference>
<accession>A0A8T1Y885</accession>
<dbReference type="Proteomes" id="UP000694251">
    <property type="component" value="Chromosome 13"/>
</dbReference>
<dbReference type="EMBL" id="JAEFBJ010000013">
    <property type="protein sequence ID" value="KAG7539254.1"/>
    <property type="molecule type" value="Genomic_DNA"/>
</dbReference>
<evidence type="ECO:0000256" key="3">
    <source>
        <dbReference type="ARBA" id="ARBA00023125"/>
    </source>
</evidence>
<evidence type="ECO:0000313" key="8">
    <source>
        <dbReference type="EMBL" id="KAG7539254.1"/>
    </source>
</evidence>
<dbReference type="PANTHER" id="PTHR47165">
    <property type="entry name" value="OS03G0429900 PROTEIN"/>
    <property type="match status" value="1"/>
</dbReference>
<evidence type="ECO:0000256" key="1">
    <source>
        <dbReference type="ARBA" id="ARBA00022723"/>
    </source>
</evidence>
<feature type="region of interest" description="Disordered" evidence="4">
    <location>
        <begin position="470"/>
        <end position="504"/>
    </location>
</feature>
<proteinExistence type="predicted"/>
<dbReference type="InterPro" id="IPR047192">
    <property type="entry name" value="Euk_RPA1_DBD_C"/>
</dbReference>
<gene>
    <name evidence="10" type="ORF">ISN44_As08g029620</name>
    <name evidence="9" type="ORF">ISN44_As10g019070</name>
    <name evidence="8" type="ORF">ISN44_As13g029210</name>
</gene>
<evidence type="ECO:0000313" key="10">
    <source>
        <dbReference type="EMBL" id="KAG7583451.1"/>
    </source>
</evidence>
<sequence>MAAELAFANLADVKPFKTEWRIQVKIVHTWTQYTQYTGETVEMILADTSGTLIHATIKKQQMNKLQRFITSGEWRIIEKFTLAKSTGKYRATKHGFKMSMMQKTVISRTPPLSDDIYLDLANFQDVLDEGGLNENILIDVLGQVVSFNEMKTHDVNNKITKKLDLELRDTNDERLKCTLWGRFAEAMWNACQNAGTERVIALLRLAKINSFKGERSVSNAFDMSLLEINATYPAVLEFVANLPPDAMPLAIQEAKPKHGNQLMKKKEYYDRFPRKTISGLFCFSEIGKCNIIVTIMKIDTDYSWYFFCCLKCHKTAYKIPKVENEIAKKGKKEMFWCPTCKEDTPKVVPRYLLNVGVMDSTGDTNFLIFDKNAQEIIGVSAEDLLEGNWDEIQDPTNLPQPIKDLVGKTFQFLVTVGKENINETDDTYKVSTVWLGNDFDNLDTIEDSDQPTDQHNDLSIDQEALALTYSSETTDANGPTSSTPSSKRSIDDCSVDCEGQSSTTKKACIPSILGDIEKEEIEVGKK</sequence>